<evidence type="ECO:0000256" key="1">
    <source>
        <dbReference type="ARBA" id="ARBA00023002"/>
    </source>
</evidence>
<dbReference type="InterPro" id="IPR006140">
    <property type="entry name" value="D-isomer_DH_NAD-bd"/>
</dbReference>
<reference evidence="5" key="1">
    <citation type="submission" date="2014-04" db="EMBL/GenBank/DDBJ databases">
        <title>Evolutionary Origins and Diversification of the Mycorrhizal Mutualists.</title>
        <authorList>
            <consortium name="DOE Joint Genome Institute"/>
            <consortium name="Mycorrhizal Genomics Consortium"/>
            <person name="Kohler A."/>
            <person name="Kuo A."/>
            <person name="Nagy L.G."/>
            <person name="Floudas D."/>
            <person name="Copeland A."/>
            <person name="Barry K.W."/>
            <person name="Cichocki N."/>
            <person name="Veneault-Fourrey C."/>
            <person name="LaButti K."/>
            <person name="Lindquist E.A."/>
            <person name="Lipzen A."/>
            <person name="Lundell T."/>
            <person name="Morin E."/>
            <person name="Murat C."/>
            <person name="Riley R."/>
            <person name="Ohm R."/>
            <person name="Sun H."/>
            <person name="Tunlid A."/>
            <person name="Henrissat B."/>
            <person name="Grigoriev I.V."/>
            <person name="Hibbett D.S."/>
            <person name="Martin F."/>
        </authorList>
    </citation>
    <scope>NUCLEOTIDE SEQUENCE [LARGE SCALE GENOMIC DNA]</scope>
    <source>
        <strain evidence="5">FD-334 SS-4</strain>
    </source>
</reference>
<dbReference type="AlphaFoldDB" id="A0A0D2P513"/>
<organism evidence="4 5">
    <name type="scientific">Hypholoma sublateritium (strain FD-334 SS-4)</name>
    <dbReference type="NCBI Taxonomy" id="945553"/>
    <lineage>
        <taxon>Eukaryota</taxon>
        <taxon>Fungi</taxon>
        <taxon>Dikarya</taxon>
        <taxon>Basidiomycota</taxon>
        <taxon>Agaricomycotina</taxon>
        <taxon>Agaricomycetes</taxon>
        <taxon>Agaricomycetidae</taxon>
        <taxon>Agaricales</taxon>
        <taxon>Agaricineae</taxon>
        <taxon>Strophariaceae</taxon>
        <taxon>Hypholoma</taxon>
    </lineage>
</organism>
<dbReference type="Proteomes" id="UP000054270">
    <property type="component" value="Unassembled WGS sequence"/>
</dbReference>
<evidence type="ECO:0000313" key="5">
    <source>
        <dbReference type="Proteomes" id="UP000054270"/>
    </source>
</evidence>
<dbReference type="OrthoDB" id="9991913at2759"/>
<dbReference type="GO" id="GO:0005829">
    <property type="term" value="C:cytosol"/>
    <property type="evidence" value="ECO:0007669"/>
    <property type="project" value="TreeGrafter"/>
</dbReference>
<dbReference type="PANTHER" id="PTHR10996:SF178">
    <property type="entry name" value="2-HYDROXYACID DEHYDROGENASE YGL185C-RELATED"/>
    <property type="match status" value="1"/>
</dbReference>
<dbReference type="Pfam" id="PF02826">
    <property type="entry name" value="2-Hacid_dh_C"/>
    <property type="match status" value="1"/>
</dbReference>
<dbReference type="GO" id="GO:0016618">
    <property type="term" value="F:hydroxypyruvate reductase [NAD(P)H] activity"/>
    <property type="evidence" value="ECO:0007669"/>
    <property type="project" value="TreeGrafter"/>
</dbReference>
<dbReference type="GO" id="GO:0051287">
    <property type="term" value="F:NAD binding"/>
    <property type="evidence" value="ECO:0007669"/>
    <property type="project" value="InterPro"/>
</dbReference>
<evidence type="ECO:0000256" key="2">
    <source>
        <dbReference type="ARBA" id="ARBA00023027"/>
    </source>
</evidence>
<accession>A0A0D2P513</accession>
<dbReference type="GO" id="GO:0030267">
    <property type="term" value="F:glyoxylate reductase (NADPH) activity"/>
    <property type="evidence" value="ECO:0007669"/>
    <property type="project" value="TreeGrafter"/>
</dbReference>
<protein>
    <recommendedName>
        <fullName evidence="3">D-isomer specific 2-hydroxyacid dehydrogenase NAD-binding domain-containing protein</fullName>
    </recommendedName>
</protein>
<dbReference type="InterPro" id="IPR050223">
    <property type="entry name" value="D-isomer_2-hydroxyacid_DH"/>
</dbReference>
<evidence type="ECO:0000259" key="3">
    <source>
        <dbReference type="Pfam" id="PF02826"/>
    </source>
</evidence>
<keyword evidence="1" id="KW-0560">Oxidoreductase</keyword>
<dbReference type="SUPFAM" id="SSF51735">
    <property type="entry name" value="NAD(P)-binding Rossmann-fold domains"/>
    <property type="match status" value="1"/>
</dbReference>
<name>A0A0D2P513_HYPSF</name>
<dbReference type="InterPro" id="IPR036291">
    <property type="entry name" value="NAD(P)-bd_dom_sf"/>
</dbReference>
<keyword evidence="5" id="KW-1185">Reference proteome</keyword>
<gene>
    <name evidence="4" type="ORF">HYPSUDRAFT_207813</name>
</gene>
<dbReference type="Gene3D" id="3.40.50.720">
    <property type="entry name" value="NAD(P)-binding Rossmann-like Domain"/>
    <property type="match status" value="1"/>
</dbReference>
<sequence length="119" mass="13086">MTRLILHIVRDPECPITILGLDGIGRRLAELVHAFPMRVTYYSLSRNPDAPAFCEQTDVLGVYVPLRAETMGLVGEKMTRALIQKPRAITVSTAREKVIDEPVLISALDDGHSCSCAPI</sequence>
<proteinExistence type="predicted"/>
<keyword evidence="2" id="KW-0520">NAD</keyword>
<feature type="domain" description="D-isomer specific 2-hydroxyacid dehydrogenase NAD-binding" evidence="3">
    <location>
        <begin position="16"/>
        <end position="112"/>
    </location>
</feature>
<dbReference type="PANTHER" id="PTHR10996">
    <property type="entry name" value="2-HYDROXYACID DEHYDROGENASE-RELATED"/>
    <property type="match status" value="1"/>
</dbReference>
<dbReference type="EMBL" id="KN817642">
    <property type="protein sequence ID" value="KJA15545.1"/>
    <property type="molecule type" value="Genomic_DNA"/>
</dbReference>
<dbReference type="STRING" id="945553.A0A0D2P513"/>
<evidence type="ECO:0000313" key="4">
    <source>
        <dbReference type="EMBL" id="KJA15545.1"/>
    </source>
</evidence>